<feature type="transmembrane region" description="Helical" evidence="7">
    <location>
        <begin position="234"/>
        <end position="260"/>
    </location>
</feature>
<keyword evidence="5 7" id="KW-1133">Transmembrane helix</keyword>
<evidence type="ECO:0008006" key="10">
    <source>
        <dbReference type="Google" id="ProtNLM"/>
    </source>
</evidence>
<feature type="transmembrane region" description="Helical" evidence="7">
    <location>
        <begin position="206"/>
        <end position="228"/>
    </location>
</feature>
<feature type="transmembrane region" description="Helical" evidence="7">
    <location>
        <begin position="81"/>
        <end position="101"/>
    </location>
</feature>
<evidence type="ECO:0000256" key="1">
    <source>
        <dbReference type="ARBA" id="ARBA00004651"/>
    </source>
</evidence>
<evidence type="ECO:0000313" key="8">
    <source>
        <dbReference type="EMBL" id="PCH61857.1"/>
    </source>
</evidence>
<evidence type="ECO:0000256" key="4">
    <source>
        <dbReference type="ARBA" id="ARBA00022692"/>
    </source>
</evidence>
<dbReference type="Proteomes" id="UP000218172">
    <property type="component" value="Unassembled WGS sequence"/>
</dbReference>
<keyword evidence="3" id="KW-1003">Cell membrane</keyword>
<dbReference type="Pfam" id="PF03994">
    <property type="entry name" value="DUF350"/>
    <property type="match status" value="2"/>
</dbReference>
<feature type="transmembrane region" description="Helical" evidence="7">
    <location>
        <begin position="6"/>
        <end position="36"/>
    </location>
</feature>
<dbReference type="PANTHER" id="PTHR40043:SF1">
    <property type="entry name" value="UPF0719 INNER MEMBRANE PROTEIN YJFL"/>
    <property type="match status" value="1"/>
</dbReference>
<keyword evidence="4 7" id="KW-0812">Transmembrane</keyword>
<evidence type="ECO:0000256" key="5">
    <source>
        <dbReference type="ARBA" id="ARBA00022989"/>
    </source>
</evidence>
<dbReference type="PANTHER" id="PTHR40043">
    <property type="entry name" value="UPF0719 INNER MEMBRANE PROTEIN YJFL"/>
    <property type="match status" value="1"/>
</dbReference>
<dbReference type="AlphaFoldDB" id="A0A2A4MQ34"/>
<comment type="subcellular location">
    <subcellularLocation>
        <location evidence="1">Cell membrane</location>
        <topology evidence="1">Multi-pass membrane protein</topology>
    </subcellularLocation>
</comment>
<gene>
    <name evidence="8" type="ORF">COC19_03965</name>
</gene>
<evidence type="ECO:0000313" key="9">
    <source>
        <dbReference type="Proteomes" id="UP000218172"/>
    </source>
</evidence>
<reference evidence="9" key="1">
    <citation type="submission" date="2017-08" db="EMBL/GenBank/DDBJ databases">
        <title>A dynamic microbial community with high functional redundancy inhabits the cold, oxic subseafloor aquifer.</title>
        <authorList>
            <person name="Tully B.J."/>
            <person name="Wheat C.G."/>
            <person name="Glazer B.T."/>
            <person name="Huber J.A."/>
        </authorList>
    </citation>
    <scope>NUCLEOTIDE SEQUENCE [LARGE SCALE GENOMIC DNA]</scope>
</reference>
<name>A0A2A4MQ34_9GAMM</name>
<sequence>MDNITVWYIAIFLIDMALAIAALLALRFGMALLIGVHVKDELDKKDNAAFGLVIAGGTLSLLIIMAGAMSGDSQTSLLTEALSVLAYGVLGLVLLKVGILIQDNIVLKDLSIKDELKQANLGLGIVVAANLISVGIIIRAAITWVEEDSWSVLLPLLIVFVISQAALALVSIIRAKVYSSRHEGASWQQALASGNTALAIRYAGQLLGTALSLSAIAGLVTYSSSYFLETAVLWAGYSIAALVFIWVAYRLIVPILLMGIDIVEEVDEQNNTGVAAIEAAIFIGTASLLIAFVG</sequence>
<dbReference type="InterPro" id="IPR007140">
    <property type="entry name" value="DUF350"/>
</dbReference>
<keyword evidence="6 7" id="KW-0472">Membrane</keyword>
<accession>A0A2A4MQ34</accession>
<protein>
    <recommendedName>
        <fullName evidence="10">DUF350 domain-containing protein</fullName>
    </recommendedName>
</protein>
<comment type="similarity">
    <text evidence="2">Belongs to the UPF0719 family.</text>
</comment>
<organism evidence="8 9">
    <name type="scientific">SAR86 cluster bacterium</name>
    <dbReference type="NCBI Taxonomy" id="2030880"/>
    <lineage>
        <taxon>Bacteria</taxon>
        <taxon>Pseudomonadati</taxon>
        <taxon>Pseudomonadota</taxon>
        <taxon>Gammaproteobacteria</taxon>
        <taxon>SAR86 cluster</taxon>
    </lineage>
</organism>
<dbReference type="GO" id="GO:0005886">
    <property type="term" value="C:plasma membrane"/>
    <property type="evidence" value="ECO:0007669"/>
    <property type="project" value="UniProtKB-SubCell"/>
</dbReference>
<feature type="transmembrane region" description="Helical" evidence="7">
    <location>
        <begin position="121"/>
        <end position="144"/>
    </location>
</feature>
<feature type="transmembrane region" description="Helical" evidence="7">
    <location>
        <begin position="150"/>
        <end position="173"/>
    </location>
</feature>
<evidence type="ECO:0000256" key="3">
    <source>
        <dbReference type="ARBA" id="ARBA00022475"/>
    </source>
</evidence>
<feature type="transmembrane region" description="Helical" evidence="7">
    <location>
        <begin position="48"/>
        <end position="69"/>
    </location>
</feature>
<evidence type="ECO:0000256" key="7">
    <source>
        <dbReference type="SAM" id="Phobius"/>
    </source>
</evidence>
<evidence type="ECO:0000256" key="6">
    <source>
        <dbReference type="ARBA" id="ARBA00023136"/>
    </source>
</evidence>
<comment type="caution">
    <text evidence="8">The sequence shown here is derived from an EMBL/GenBank/DDBJ whole genome shotgun (WGS) entry which is preliminary data.</text>
</comment>
<feature type="transmembrane region" description="Helical" evidence="7">
    <location>
        <begin position="272"/>
        <end position="293"/>
    </location>
</feature>
<dbReference type="EMBL" id="NVQR01000054">
    <property type="protein sequence ID" value="PCH61857.1"/>
    <property type="molecule type" value="Genomic_DNA"/>
</dbReference>
<proteinExistence type="inferred from homology"/>
<evidence type="ECO:0000256" key="2">
    <source>
        <dbReference type="ARBA" id="ARBA00005779"/>
    </source>
</evidence>